<proteinExistence type="inferred from homology"/>
<comment type="similarity">
    <text evidence="1">Belongs to the 'GDXG' lipolytic enzyme family.</text>
</comment>
<dbReference type="Proteomes" id="UP000015453">
    <property type="component" value="Unassembled WGS sequence"/>
</dbReference>
<accession>S8CKP7</accession>
<feature type="non-terminal residue" evidence="3">
    <location>
        <position position="140"/>
    </location>
</feature>
<dbReference type="OrthoDB" id="408631at2759"/>
<dbReference type="Pfam" id="PF07859">
    <property type="entry name" value="Abhydrolase_3"/>
    <property type="match status" value="1"/>
</dbReference>
<reference evidence="3 4" key="1">
    <citation type="journal article" date="2013" name="BMC Genomics">
        <title>The miniature genome of a carnivorous plant Genlisea aurea contains a low number of genes and short non-coding sequences.</title>
        <authorList>
            <person name="Leushkin E.V."/>
            <person name="Sutormin R.A."/>
            <person name="Nabieva E.R."/>
            <person name="Penin A.A."/>
            <person name="Kondrashov A.S."/>
            <person name="Logacheva M.D."/>
        </authorList>
    </citation>
    <scope>NUCLEOTIDE SEQUENCE [LARGE SCALE GENOMIC DNA]</scope>
</reference>
<dbReference type="AlphaFoldDB" id="S8CKP7"/>
<feature type="domain" description="Alpha/beta hydrolase fold-3" evidence="2">
    <location>
        <begin position="6"/>
        <end position="120"/>
    </location>
</feature>
<dbReference type="InterPro" id="IPR013094">
    <property type="entry name" value="AB_hydrolase_3"/>
</dbReference>
<keyword evidence="4" id="KW-1185">Reference proteome</keyword>
<dbReference type="GO" id="GO:0016787">
    <property type="term" value="F:hydrolase activity"/>
    <property type="evidence" value="ECO:0007669"/>
    <property type="project" value="InterPro"/>
</dbReference>
<organism evidence="3 4">
    <name type="scientific">Genlisea aurea</name>
    <dbReference type="NCBI Taxonomy" id="192259"/>
    <lineage>
        <taxon>Eukaryota</taxon>
        <taxon>Viridiplantae</taxon>
        <taxon>Streptophyta</taxon>
        <taxon>Embryophyta</taxon>
        <taxon>Tracheophyta</taxon>
        <taxon>Spermatophyta</taxon>
        <taxon>Magnoliopsida</taxon>
        <taxon>eudicotyledons</taxon>
        <taxon>Gunneridae</taxon>
        <taxon>Pentapetalae</taxon>
        <taxon>asterids</taxon>
        <taxon>lamiids</taxon>
        <taxon>Lamiales</taxon>
        <taxon>Lentibulariaceae</taxon>
        <taxon>Genlisea</taxon>
    </lineage>
</organism>
<dbReference type="InterPro" id="IPR050466">
    <property type="entry name" value="Carboxylest/Gibb_receptor"/>
</dbReference>
<dbReference type="SUPFAM" id="SSF53474">
    <property type="entry name" value="alpha/beta-Hydrolases"/>
    <property type="match status" value="1"/>
</dbReference>
<evidence type="ECO:0000313" key="3">
    <source>
        <dbReference type="EMBL" id="EPS65266.1"/>
    </source>
</evidence>
<dbReference type="PANTHER" id="PTHR23024">
    <property type="entry name" value="ARYLACETAMIDE DEACETYLASE"/>
    <property type="match status" value="1"/>
</dbReference>
<comment type="caution">
    <text evidence="3">The sequence shown here is derived from an EMBL/GenBank/DDBJ whole genome shotgun (WGS) entry which is preliminary data.</text>
</comment>
<dbReference type="Gene3D" id="3.40.50.1820">
    <property type="entry name" value="alpha/beta hydrolase"/>
    <property type="match status" value="1"/>
</dbReference>
<sequence length="140" mass="16359">FIILKVIGLVSIQPFFGGKERSESETRLRKVDVIISPETTRWLWRAFLPSGSRYDLEHEAINVFGPRAVDLSKLDFPTTLVVIGGLDSLSDWQRKYYRWLRDSGKEAYLVEYPDTCHAFYLFPQIAQSNRLLCEIRKFVR</sequence>
<name>S8CKP7_9LAMI</name>
<evidence type="ECO:0000259" key="2">
    <source>
        <dbReference type="Pfam" id="PF07859"/>
    </source>
</evidence>
<dbReference type="PANTHER" id="PTHR23024:SF24">
    <property type="entry name" value="ALPHA_BETA HYDROLASE FOLD-3 DOMAIN-CONTAINING PROTEIN"/>
    <property type="match status" value="1"/>
</dbReference>
<evidence type="ECO:0000313" key="4">
    <source>
        <dbReference type="Proteomes" id="UP000015453"/>
    </source>
</evidence>
<feature type="non-terminal residue" evidence="3">
    <location>
        <position position="1"/>
    </location>
</feature>
<protein>
    <recommendedName>
        <fullName evidence="2">Alpha/beta hydrolase fold-3 domain-containing protein</fullName>
    </recommendedName>
</protein>
<dbReference type="InterPro" id="IPR029058">
    <property type="entry name" value="AB_hydrolase_fold"/>
</dbReference>
<dbReference type="EMBL" id="AUSU01004335">
    <property type="protein sequence ID" value="EPS65266.1"/>
    <property type="molecule type" value="Genomic_DNA"/>
</dbReference>
<gene>
    <name evidence="3" type="ORF">M569_09513</name>
</gene>
<evidence type="ECO:0000256" key="1">
    <source>
        <dbReference type="ARBA" id="ARBA00010515"/>
    </source>
</evidence>